<feature type="non-terminal residue" evidence="2">
    <location>
        <position position="1"/>
    </location>
</feature>
<name>A0AAD8A0Q5_DIPPU</name>
<comment type="caution">
    <text evidence="2">The sequence shown here is derived from an EMBL/GenBank/DDBJ whole genome shotgun (WGS) entry which is preliminary data.</text>
</comment>
<evidence type="ECO:0000313" key="3">
    <source>
        <dbReference type="Proteomes" id="UP001233999"/>
    </source>
</evidence>
<gene>
    <name evidence="2" type="ORF">L9F63_016625</name>
</gene>
<keyword evidence="3" id="KW-1185">Reference proteome</keyword>
<feature type="compositionally biased region" description="Basic and acidic residues" evidence="1">
    <location>
        <begin position="150"/>
        <end position="165"/>
    </location>
</feature>
<feature type="region of interest" description="Disordered" evidence="1">
    <location>
        <begin position="142"/>
        <end position="170"/>
    </location>
</feature>
<reference evidence="2" key="1">
    <citation type="journal article" date="2023" name="IScience">
        <title>Live-bearing cockroach genome reveals convergent evolutionary mechanisms linked to viviparity in insects and beyond.</title>
        <authorList>
            <person name="Fouks B."/>
            <person name="Harrison M.C."/>
            <person name="Mikhailova A.A."/>
            <person name="Marchal E."/>
            <person name="English S."/>
            <person name="Carruthers M."/>
            <person name="Jennings E.C."/>
            <person name="Chiamaka E.L."/>
            <person name="Frigard R.A."/>
            <person name="Pippel M."/>
            <person name="Attardo G.M."/>
            <person name="Benoit J.B."/>
            <person name="Bornberg-Bauer E."/>
            <person name="Tobe S.S."/>
        </authorList>
    </citation>
    <scope>NUCLEOTIDE SEQUENCE</scope>
    <source>
        <strain evidence="2">Stay&amp;Tobe</strain>
    </source>
</reference>
<reference evidence="2" key="2">
    <citation type="submission" date="2023-05" db="EMBL/GenBank/DDBJ databases">
        <authorList>
            <person name="Fouks B."/>
        </authorList>
    </citation>
    <scope>NUCLEOTIDE SEQUENCE</scope>
    <source>
        <strain evidence="2">Stay&amp;Tobe</strain>
        <tissue evidence="2">Testes</tissue>
    </source>
</reference>
<evidence type="ECO:0000313" key="2">
    <source>
        <dbReference type="EMBL" id="KAJ9590238.1"/>
    </source>
</evidence>
<dbReference type="Proteomes" id="UP001233999">
    <property type="component" value="Unassembled WGS sequence"/>
</dbReference>
<dbReference type="EMBL" id="JASPKZ010004543">
    <property type="protein sequence ID" value="KAJ9590238.1"/>
    <property type="molecule type" value="Genomic_DNA"/>
</dbReference>
<sequence>MAKVHSSRAKIYEKNNPGLDEATEHVESQGERLIKELVLKQIDTQVSLPEELKKTKDFTKATQYVPLTSYTCGQTSLSEFEKCASKATYIEELKSSGLTDEEVELILDHEKGEEFFSAKYKKLESSVLNSWLERTFSKIQNSEKHHHIQKDKQRSSGSISRHEEELGLAVKPDSEHTKLLKFALSCRQFSNNDDPRPPSHPINHLKELDRELFGHLNKKHPESRKSKKSLNLASLPKFKSKESTVNKCVVLNSLKTSDKPATLWDLKDGCSVSTSVSETSTKPSRVYTCKPETLYTIKDKKIVPLNKVPPVSASIGNPSRNASSSGQPFVIPNIKESEIDMLTKEDILKNRMSVEEIKLLPRFQNYEKGPPSQ</sequence>
<accession>A0AAD8A0Q5</accession>
<evidence type="ECO:0000256" key="1">
    <source>
        <dbReference type="SAM" id="MobiDB-lite"/>
    </source>
</evidence>
<protein>
    <submittedName>
        <fullName evidence="2">Uncharacterized protein</fullName>
    </submittedName>
</protein>
<dbReference type="AlphaFoldDB" id="A0AAD8A0Q5"/>
<proteinExistence type="predicted"/>
<feature type="region of interest" description="Disordered" evidence="1">
    <location>
        <begin position="1"/>
        <end position="24"/>
    </location>
</feature>
<organism evidence="2 3">
    <name type="scientific">Diploptera punctata</name>
    <name type="common">Pacific beetle cockroach</name>
    <dbReference type="NCBI Taxonomy" id="6984"/>
    <lineage>
        <taxon>Eukaryota</taxon>
        <taxon>Metazoa</taxon>
        <taxon>Ecdysozoa</taxon>
        <taxon>Arthropoda</taxon>
        <taxon>Hexapoda</taxon>
        <taxon>Insecta</taxon>
        <taxon>Pterygota</taxon>
        <taxon>Neoptera</taxon>
        <taxon>Polyneoptera</taxon>
        <taxon>Dictyoptera</taxon>
        <taxon>Blattodea</taxon>
        <taxon>Blaberoidea</taxon>
        <taxon>Blaberidae</taxon>
        <taxon>Diplopterinae</taxon>
        <taxon>Diploptera</taxon>
    </lineage>
</organism>